<keyword evidence="1" id="KW-0732">Signal</keyword>
<gene>
    <name evidence="2" type="ORF">PCANC_15645</name>
</gene>
<proteinExistence type="predicted"/>
<organism evidence="2 3">
    <name type="scientific">Puccinia coronata f. sp. avenae</name>
    <dbReference type="NCBI Taxonomy" id="200324"/>
    <lineage>
        <taxon>Eukaryota</taxon>
        <taxon>Fungi</taxon>
        <taxon>Dikarya</taxon>
        <taxon>Basidiomycota</taxon>
        <taxon>Pucciniomycotina</taxon>
        <taxon>Pucciniomycetes</taxon>
        <taxon>Pucciniales</taxon>
        <taxon>Pucciniaceae</taxon>
        <taxon>Puccinia</taxon>
    </lineage>
</organism>
<dbReference type="AlphaFoldDB" id="A0A2N5UP94"/>
<keyword evidence="3" id="KW-1185">Reference proteome</keyword>
<dbReference type="EMBL" id="PGCJ01000193">
    <property type="protein sequence ID" value="PLW39574.1"/>
    <property type="molecule type" value="Genomic_DNA"/>
</dbReference>
<dbReference type="Proteomes" id="UP000235388">
    <property type="component" value="Unassembled WGS sequence"/>
</dbReference>
<reference evidence="2 3" key="1">
    <citation type="submission" date="2017-11" db="EMBL/GenBank/DDBJ databases">
        <title>De novo assembly and phasing of dikaryotic genomes from two isolates of Puccinia coronata f. sp. avenae, the causal agent of oat crown rust.</title>
        <authorList>
            <person name="Miller M.E."/>
            <person name="Zhang Y."/>
            <person name="Omidvar V."/>
            <person name="Sperschneider J."/>
            <person name="Schwessinger B."/>
            <person name="Raley C."/>
            <person name="Palmer J.M."/>
            <person name="Garnica D."/>
            <person name="Upadhyaya N."/>
            <person name="Rathjen J."/>
            <person name="Taylor J.M."/>
            <person name="Park R.F."/>
            <person name="Dodds P.N."/>
            <person name="Hirsch C.D."/>
            <person name="Kianian S.F."/>
            <person name="Figueroa M."/>
        </authorList>
    </citation>
    <scope>NUCLEOTIDE SEQUENCE [LARGE SCALE GENOMIC DNA]</scope>
    <source>
        <strain evidence="2">12NC29</strain>
    </source>
</reference>
<evidence type="ECO:0000313" key="3">
    <source>
        <dbReference type="Proteomes" id="UP000235388"/>
    </source>
</evidence>
<feature type="chain" id="PRO_5014931047" evidence="1">
    <location>
        <begin position="17"/>
        <end position="102"/>
    </location>
</feature>
<sequence length="102" mass="11079">MSFMVFLIMLLAPCIATAPVNFQREQESFSSETSIMSMLEHWSGDGYSEGCIGRGYRGGAFDRAGADLVHSAPQTSPAVVNVAKYPIPQPLESNHPIVFSLN</sequence>
<evidence type="ECO:0000313" key="2">
    <source>
        <dbReference type="EMBL" id="PLW39574.1"/>
    </source>
</evidence>
<protein>
    <submittedName>
        <fullName evidence="2">Uncharacterized protein</fullName>
    </submittedName>
</protein>
<evidence type="ECO:0000256" key="1">
    <source>
        <dbReference type="SAM" id="SignalP"/>
    </source>
</evidence>
<accession>A0A2N5UP94</accession>
<comment type="caution">
    <text evidence="2">The sequence shown here is derived from an EMBL/GenBank/DDBJ whole genome shotgun (WGS) entry which is preliminary data.</text>
</comment>
<name>A0A2N5UP94_9BASI</name>
<feature type="signal peptide" evidence="1">
    <location>
        <begin position="1"/>
        <end position="16"/>
    </location>
</feature>